<proteinExistence type="predicted"/>
<feature type="compositionally biased region" description="Acidic residues" evidence="1">
    <location>
        <begin position="190"/>
        <end position="200"/>
    </location>
</feature>
<feature type="region of interest" description="Disordered" evidence="1">
    <location>
        <begin position="724"/>
        <end position="773"/>
    </location>
</feature>
<feature type="region of interest" description="Disordered" evidence="1">
    <location>
        <begin position="1"/>
        <end position="135"/>
    </location>
</feature>
<protein>
    <recommendedName>
        <fullName evidence="2">BBC1/AIM3 cysteine proteinase-fold domain-containing protein</fullName>
    </recommendedName>
</protein>
<feature type="region of interest" description="Disordered" evidence="1">
    <location>
        <begin position="665"/>
        <end position="689"/>
    </location>
</feature>
<feature type="compositionally biased region" description="Basic and acidic residues" evidence="1">
    <location>
        <begin position="566"/>
        <end position="575"/>
    </location>
</feature>
<feature type="compositionally biased region" description="Polar residues" evidence="1">
    <location>
        <begin position="589"/>
        <end position="603"/>
    </location>
</feature>
<evidence type="ECO:0000256" key="1">
    <source>
        <dbReference type="SAM" id="MobiDB-lite"/>
    </source>
</evidence>
<feature type="compositionally biased region" description="Acidic residues" evidence="1">
    <location>
        <begin position="832"/>
        <end position="842"/>
    </location>
</feature>
<feature type="compositionally biased region" description="Acidic residues" evidence="1">
    <location>
        <begin position="1"/>
        <end position="10"/>
    </location>
</feature>
<feature type="compositionally biased region" description="Low complexity" evidence="1">
    <location>
        <begin position="336"/>
        <end position="346"/>
    </location>
</feature>
<feature type="compositionally biased region" description="Polar residues" evidence="1">
    <location>
        <begin position="459"/>
        <end position="469"/>
    </location>
</feature>
<dbReference type="OrthoDB" id="207120at2759"/>
<organism evidence="3 4">
    <name type="scientific">Hydnum rufescens UP504</name>
    <dbReference type="NCBI Taxonomy" id="1448309"/>
    <lineage>
        <taxon>Eukaryota</taxon>
        <taxon>Fungi</taxon>
        <taxon>Dikarya</taxon>
        <taxon>Basidiomycota</taxon>
        <taxon>Agaricomycotina</taxon>
        <taxon>Agaricomycetes</taxon>
        <taxon>Cantharellales</taxon>
        <taxon>Hydnaceae</taxon>
        <taxon>Hydnum</taxon>
    </lineage>
</organism>
<reference evidence="3" key="1">
    <citation type="journal article" date="2020" name="Nat. Commun.">
        <title>Large-scale genome sequencing of mycorrhizal fungi provides insights into the early evolution of symbiotic traits.</title>
        <authorList>
            <person name="Miyauchi S."/>
            <person name="Kiss E."/>
            <person name="Kuo A."/>
            <person name="Drula E."/>
            <person name="Kohler A."/>
            <person name="Sanchez-Garcia M."/>
            <person name="Morin E."/>
            <person name="Andreopoulos B."/>
            <person name="Barry K.W."/>
            <person name="Bonito G."/>
            <person name="Buee M."/>
            <person name="Carver A."/>
            <person name="Chen C."/>
            <person name="Cichocki N."/>
            <person name="Clum A."/>
            <person name="Culley D."/>
            <person name="Crous P.W."/>
            <person name="Fauchery L."/>
            <person name="Girlanda M."/>
            <person name="Hayes R.D."/>
            <person name="Keri Z."/>
            <person name="LaButti K."/>
            <person name="Lipzen A."/>
            <person name="Lombard V."/>
            <person name="Magnuson J."/>
            <person name="Maillard F."/>
            <person name="Murat C."/>
            <person name="Nolan M."/>
            <person name="Ohm R.A."/>
            <person name="Pangilinan J."/>
            <person name="Pereira M.F."/>
            <person name="Perotto S."/>
            <person name="Peter M."/>
            <person name="Pfister S."/>
            <person name="Riley R."/>
            <person name="Sitrit Y."/>
            <person name="Stielow J.B."/>
            <person name="Szollosi G."/>
            <person name="Zifcakova L."/>
            <person name="Stursova M."/>
            <person name="Spatafora J.W."/>
            <person name="Tedersoo L."/>
            <person name="Vaario L.M."/>
            <person name="Yamada A."/>
            <person name="Yan M."/>
            <person name="Wang P."/>
            <person name="Xu J."/>
            <person name="Bruns T."/>
            <person name="Baldrian P."/>
            <person name="Vilgalys R."/>
            <person name="Dunand C."/>
            <person name="Henrissat B."/>
            <person name="Grigoriev I.V."/>
            <person name="Hibbett D."/>
            <person name="Nagy L.G."/>
            <person name="Martin F.M."/>
        </authorList>
    </citation>
    <scope>NUCLEOTIDE SEQUENCE</scope>
    <source>
        <strain evidence="3">UP504</strain>
    </source>
</reference>
<feature type="compositionally biased region" description="Pro residues" evidence="1">
    <location>
        <begin position="478"/>
        <end position="496"/>
    </location>
</feature>
<feature type="compositionally biased region" description="Pro residues" evidence="1">
    <location>
        <begin position="864"/>
        <end position="885"/>
    </location>
</feature>
<name>A0A9P6ARX9_9AGAM</name>
<feature type="compositionally biased region" description="Acidic residues" evidence="1">
    <location>
        <begin position="525"/>
        <end position="541"/>
    </location>
</feature>
<gene>
    <name evidence="3" type="ORF">BS47DRAFT_1347241</name>
</gene>
<evidence type="ECO:0000313" key="3">
    <source>
        <dbReference type="EMBL" id="KAF9510934.1"/>
    </source>
</evidence>
<feature type="compositionally biased region" description="Polar residues" evidence="1">
    <location>
        <begin position="1001"/>
        <end position="1013"/>
    </location>
</feature>
<dbReference type="InterPro" id="IPR057402">
    <property type="entry name" value="AIM3_BBC1_C"/>
</dbReference>
<feature type="compositionally biased region" description="Polar residues" evidence="1">
    <location>
        <begin position="611"/>
        <end position="632"/>
    </location>
</feature>
<evidence type="ECO:0000313" key="4">
    <source>
        <dbReference type="Proteomes" id="UP000886523"/>
    </source>
</evidence>
<feature type="domain" description="BBC1/AIM3 cysteine proteinase-fold" evidence="2">
    <location>
        <begin position="1030"/>
        <end position="1192"/>
    </location>
</feature>
<feature type="compositionally biased region" description="Basic and acidic residues" evidence="1">
    <location>
        <begin position="803"/>
        <end position="812"/>
    </location>
</feature>
<feature type="region of interest" description="Disordered" evidence="1">
    <location>
        <begin position="786"/>
        <end position="1026"/>
    </location>
</feature>
<feature type="compositionally biased region" description="Polar residues" evidence="1">
    <location>
        <begin position="941"/>
        <end position="950"/>
    </location>
</feature>
<accession>A0A9P6ARX9</accession>
<feature type="region of interest" description="Disordered" evidence="1">
    <location>
        <begin position="153"/>
        <end position="649"/>
    </location>
</feature>
<sequence>MAIEAPENESEGPPQKPQLGSLKDRIAAFNQQAAQQTPPRPAPAPKPANWSWKQKQADTAVSPPVVPATNAGAVREETHSPRQVDERADKKGGMSASDAKESIQKGQSLKERMAALKGQGAFGSDPIPKPPVAEKPRVWKKVVVPEQVVVAVAESSDASGLARVPSPTPRSSTEADNENDATPVPGPEEVSVEQEDDEEERERQRRAAIAARMAKLGGARVGMSGPPVYGRPAGAIPLGKPAPPAPREDDIPTTARGTRGGSALDNVASVSTRETNLQSSEMEGDVDKTPNVEDGSATRDATLSVEKKSSQGKSQPLQVPRRALPPRKKSSRKLSSEAIEAESAIAGGTSGHDEAIPDPSPTEDEVHIASTADTAGFGVEPSRATSVVAGPEPDSVDLLDRTIPSVVQVPASEPEVYEHEDEDGDADVGSAPALMYLEDATNPSHQPQPKVEYIEPEQHLQTATHTEPTSPVAEPVDRQPPPPPSLPPPRPAPATPLPLSDHGEGQSYVPRIPPPPPLPRMLGADSDEDDDHQSDKWDEEPSFPALRAVPQLPNLEPNTSGAIETTMHKSPEEYKPPPVNLASRPPIPQSYNRPTPNEEAPSTTKRRSTDLVPSSPVSPQEAQQPQAVNPVSTKPLRRTTLPPLPPVTAVTHNLEIEEPEGELMDEADTDPIDPSFYSPPRSVPLRTTGFHNERTVAATSEEASGRRIQRTAIAERMAKLGSIQFGAPVIPPPPVRKQTQASGTSEITNQQYEPADPVAISDEPTEETEEEIQARRALIAARLAGQGGLRFGMIPAPPSSLAKEPRDERFVDELESVPESPAASDDGVKLEAEDESEFEVAVEEATPPPVPLSPPKQTLSTRSPPAPLRPPPPLSPTGPRPPHPPSELERRPSQKRPPVPGGISLRKKSGPTPVPSPISPRFESSPSSNADYVLVDEPDTSVASSRLIPNQRSSLPPAPPSRLPSSPQPSTIIAPYPSSTLDMGDGTHSDDDTIYPPIKATSPSTSPVQSVRASSSRHSHDGSRDFRYRVPTSDELIVLWGKVGTRVISHAEELVEASKKSVIGDGSAEGFVREVLDHVPEALQSDSEYGHLIYSQNGTSVLKRASDIMPGDVIAIQDARFKGHRGLSAYSWHVGTGDVPLVGIIHDFEGKKSKVRVFQAAMHPNSYPSVESVSYRLEDMKSGLVKIYRVAEA</sequence>
<feature type="compositionally biased region" description="Basic and acidic residues" evidence="1">
    <location>
        <begin position="74"/>
        <end position="114"/>
    </location>
</feature>
<keyword evidence="4" id="KW-1185">Reference proteome</keyword>
<dbReference type="Pfam" id="PF25459">
    <property type="entry name" value="AIM3_BBC1_C"/>
    <property type="match status" value="1"/>
</dbReference>
<comment type="caution">
    <text evidence="3">The sequence shown here is derived from an EMBL/GenBank/DDBJ whole genome shotgun (WGS) entry which is preliminary data.</text>
</comment>
<feature type="compositionally biased region" description="Polar residues" evidence="1">
    <location>
        <begin position="268"/>
        <end position="281"/>
    </location>
</feature>
<feature type="compositionally biased region" description="Polar residues" evidence="1">
    <location>
        <begin position="737"/>
        <end position="752"/>
    </location>
</feature>
<evidence type="ECO:0000259" key="2">
    <source>
        <dbReference type="Pfam" id="PF25459"/>
    </source>
</evidence>
<dbReference type="EMBL" id="MU129007">
    <property type="protein sequence ID" value="KAF9510934.1"/>
    <property type="molecule type" value="Genomic_DNA"/>
</dbReference>
<dbReference type="AlphaFoldDB" id="A0A9P6ARX9"/>
<dbReference type="Proteomes" id="UP000886523">
    <property type="component" value="Unassembled WGS sequence"/>
</dbReference>